<dbReference type="PANTHER" id="PTHR31848">
    <property type="match status" value="1"/>
</dbReference>
<dbReference type="InParanoid" id="A0A4W3J5B6"/>
<keyword evidence="8" id="KW-1185">Reference proteome</keyword>
<comment type="subunit">
    <text evidence="3">Interacts with FLNA and FLNB.</text>
</comment>
<reference evidence="7" key="4">
    <citation type="submission" date="2025-08" db="UniProtKB">
        <authorList>
            <consortium name="Ensembl"/>
        </authorList>
    </citation>
    <scope>IDENTIFICATION</scope>
</reference>
<feature type="compositionally biased region" description="Polar residues" evidence="6">
    <location>
        <begin position="50"/>
        <end position="63"/>
    </location>
</feature>
<dbReference type="OrthoDB" id="9946281at2759"/>
<reference evidence="8" key="2">
    <citation type="journal article" date="2007" name="PLoS Biol.">
        <title>Survey sequencing and comparative analysis of the elephant shark (Callorhinchus milii) genome.</title>
        <authorList>
            <person name="Venkatesh B."/>
            <person name="Kirkness E.F."/>
            <person name="Loh Y.H."/>
            <person name="Halpern A.L."/>
            <person name="Lee A.P."/>
            <person name="Johnson J."/>
            <person name="Dandona N."/>
            <person name="Viswanathan L.D."/>
            <person name="Tay A."/>
            <person name="Venter J.C."/>
            <person name="Strausberg R.L."/>
            <person name="Brenner S."/>
        </authorList>
    </citation>
    <scope>NUCLEOTIDE SEQUENCE [LARGE SCALE GENOMIC DNA]</scope>
</reference>
<dbReference type="KEGG" id="cmk:103187998"/>
<dbReference type="RefSeq" id="XP_007905973.1">
    <property type="nucleotide sequence ID" value="XM_007907782.2"/>
</dbReference>
<evidence type="ECO:0000313" key="7">
    <source>
        <dbReference type="Ensembl" id="ENSCMIP00000033388.1"/>
    </source>
</evidence>
<dbReference type="InterPro" id="IPR028215">
    <property type="entry name" value="Refilin"/>
</dbReference>
<evidence type="ECO:0000256" key="5">
    <source>
        <dbReference type="ARBA" id="ARBA00023212"/>
    </source>
</evidence>
<feature type="region of interest" description="Disordered" evidence="6">
    <location>
        <begin position="39"/>
        <end position="63"/>
    </location>
</feature>
<comment type="similarity">
    <text evidence="2">Belongs to the Refilin family.</text>
</comment>
<dbReference type="GO" id="GO:0061182">
    <property type="term" value="P:negative regulation of chondrocyte development"/>
    <property type="evidence" value="ECO:0007669"/>
    <property type="project" value="TreeGrafter"/>
</dbReference>
<dbReference type="GO" id="GO:1900158">
    <property type="term" value="P:negative regulation of bone mineralization involved in bone maturation"/>
    <property type="evidence" value="ECO:0007669"/>
    <property type="project" value="TreeGrafter"/>
</dbReference>
<evidence type="ECO:0000256" key="1">
    <source>
        <dbReference type="ARBA" id="ARBA00004245"/>
    </source>
</evidence>
<dbReference type="GeneID" id="103187998"/>
<evidence type="ECO:0000256" key="6">
    <source>
        <dbReference type="SAM" id="MobiDB-lite"/>
    </source>
</evidence>
<dbReference type="Pfam" id="PF15068">
    <property type="entry name" value="FAM101"/>
    <property type="match status" value="1"/>
</dbReference>
<dbReference type="Ensembl" id="ENSCMIT00000033894.1">
    <property type="protein sequence ID" value="ENSCMIP00000033388.1"/>
    <property type="gene ID" value="ENSCMIG00000014249.1"/>
</dbReference>
<organism evidence="7 8">
    <name type="scientific">Callorhinchus milii</name>
    <name type="common">Ghost shark</name>
    <dbReference type="NCBI Taxonomy" id="7868"/>
    <lineage>
        <taxon>Eukaryota</taxon>
        <taxon>Metazoa</taxon>
        <taxon>Chordata</taxon>
        <taxon>Craniata</taxon>
        <taxon>Vertebrata</taxon>
        <taxon>Chondrichthyes</taxon>
        <taxon>Holocephali</taxon>
        <taxon>Chimaeriformes</taxon>
        <taxon>Callorhinchidae</taxon>
        <taxon>Callorhinchus</taxon>
    </lineage>
</organism>
<proteinExistence type="inferred from homology"/>
<protein>
    <submittedName>
        <fullName evidence="7">Refilin A</fullName>
    </submittedName>
</protein>
<reference evidence="8" key="3">
    <citation type="journal article" date="2014" name="Nature">
        <title>Elephant shark genome provides unique insights into gnathostome evolution.</title>
        <authorList>
            <consortium name="International Elephant Shark Genome Sequencing Consortium"/>
            <person name="Venkatesh B."/>
            <person name="Lee A.P."/>
            <person name="Ravi V."/>
            <person name="Maurya A.K."/>
            <person name="Lian M.M."/>
            <person name="Swann J.B."/>
            <person name="Ohta Y."/>
            <person name="Flajnik M.F."/>
            <person name="Sutoh Y."/>
            <person name="Kasahara M."/>
            <person name="Hoon S."/>
            <person name="Gangu V."/>
            <person name="Roy S.W."/>
            <person name="Irimia M."/>
            <person name="Korzh V."/>
            <person name="Kondrychyn I."/>
            <person name="Lim Z.W."/>
            <person name="Tay B.H."/>
            <person name="Tohari S."/>
            <person name="Kong K.W."/>
            <person name="Ho S."/>
            <person name="Lorente-Galdos B."/>
            <person name="Quilez J."/>
            <person name="Marques-Bonet T."/>
            <person name="Raney B.J."/>
            <person name="Ingham P.W."/>
            <person name="Tay A."/>
            <person name="Hillier L.W."/>
            <person name="Minx P."/>
            <person name="Boehm T."/>
            <person name="Wilson R.K."/>
            <person name="Brenner S."/>
            <person name="Warren W.C."/>
        </authorList>
    </citation>
    <scope>NUCLEOTIDE SEQUENCE [LARGE SCALE GENOMIC DNA]</scope>
</reference>
<keyword evidence="4" id="KW-0963">Cytoplasm</keyword>
<accession>A0A4W3J5B6</accession>
<dbReference type="GO" id="GO:0061572">
    <property type="term" value="P:actin filament bundle organization"/>
    <property type="evidence" value="ECO:0007669"/>
    <property type="project" value="InterPro"/>
</dbReference>
<reference evidence="7" key="5">
    <citation type="submission" date="2025-09" db="UniProtKB">
        <authorList>
            <consortium name="Ensembl"/>
        </authorList>
    </citation>
    <scope>IDENTIFICATION</scope>
</reference>
<sequence>MVGQLRLGAMDQRLSWKRQQSREQVLNSGLPPTSPLFTLVNPSRDPSPLGCSSSTSHSAQTIPSPASARLRLNPVVFGESIKINLESGQEIRCISRVRYGSDLHYRDGVTYVRVPVLTRCRETVMAAADCTWRNYRSELLLEPRLRPHAYHSTAIVFPKHAKYTYRTTLTQRHATATPWFTVSVTLEAHRGDK</sequence>
<dbReference type="Proteomes" id="UP000314986">
    <property type="component" value="Unassembled WGS sequence"/>
</dbReference>
<dbReference type="AlphaFoldDB" id="A0A4W3J5B6"/>
<dbReference type="GeneTree" id="ENSGT00390000016836"/>
<comment type="subcellular location">
    <subcellularLocation>
        <location evidence="1">Cytoplasm</location>
        <location evidence="1">Cytoskeleton</location>
    </subcellularLocation>
</comment>
<dbReference type="GO" id="GO:0031005">
    <property type="term" value="F:filamin binding"/>
    <property type="evidence" value="ECO:0007669"/>
    <property type="project" value="InterPro"/>
</dbReference>
<keyword evidence="5" id="KW-0206">Cytoskeleton</keyword>
<dbReference type="PANTHER" id="PTHR31848:SF1">
    <property type="match status" value="1"/>
</dbReference>
<dbReference type="GO" id="GO:0048705">
    <property type="term" value="P:skeletal system morphogenesis"/>
    <property type="evidence" value="ECO:0007669"/>
    <property type="project" value="TreeGrafter"/>
</dbReference>
<evidence type="ECO:0000256" key="2">
    <source>
        <dbReference type="ARBA" id="ARBA00009886"/>
    </source>
</evidence>
<evidence type="ECO:0000256" key="4">
    <source>
        <dbReference type="ARBA" id="ARBA00022490"/>
    </source>
</evidence>
<reference evidence="8" key="1">
    <citation type="journal article" date="2006" name="Science">
        <title>Ancient noncoding elements conserved in the human genome.</title>
        <authorList>
            <person name="Venkatesh B."/>
            <person name="Kirkness E.F."/>
            <person name="Loh Y.H."/>
            <person name="Halpern A.L."/>
            <person name="Lee A.P."/>
            <person name="Johnson J."/>
            <person name="Dandona N."/>
            <person name="Viswanathan L.D."/>
            <person name="Tay A."/>
            <person name="Venter J.C."/>
            <person name="Strausberg R.L."/>
            <person name="Brenner S."/>
        </authorList>
    </citation>
    <scope>NUCLEOTIDE SEQUENCE [LARGE SCALE GENOMIC DNA]</scope>
</reference>
<dbReference type="GO" id="GO:0032432">
    <property type="term" value="C:actin filament bundle"/>
    <property type="evidence" value="ECO:0007669"/>
    <property type="project" value="TreeGrafter"/>
</dbReference>
<gene>
    <name evidence="7" type="primary">LOC103187998</name>
</gene>
<evidence type="ECO:0000313" key="8">
    <source>
        <dbReference type="Proteomes" id="UP000314986"/>
    </source>
</evidence>
<name>A0A4W3J5B6_CALMI</name>
<evidence type="ECO:0000256" key="3">
    <source>
        <dbReference type="ARBA" id="ARBA00011189"/>
    </source>
</evidence>